<name>A0A7M2Z2B2_9ACTN</name>
<organism evidence="7 8">
    <name type="scientific">Gaiella occulta</name>
    <dbReference type="NCBI Taxonomy" id="1002870"/>
    <lineage>
        <taxon>Bacteria</taxon>
        <taxon>Bacillati</taxon>
        <taxon>Actinomycetota</taxon>
        <taxon>Thermoleophilia</taxon>
        <taxon>Gaiellales</taxon>
        <taxon>Gaiellaceae</taxon>
        <taxon>Gaiella</taxon>
    </lineage>
</organism>
<proteinExistence type="inferred from homology"/>
<evidence type="ECO:0000313" key="7">
    <source>
        <dbReference type="EMBL" id="RDI75873.1"/>
    </source>
</evidence>
<evidence type="ECO:0000313" key="8">
    <source>
        <dbReference type="Proteomes" id="UP000254134"/>
    </source>
</evidence>
<comment type="catalytic activity">
    <reaction evidence="5">
        <text>(9Z,13S,15Z)-12,13-epoxyoctadeca-9,11,15-trienoate = (9S,13S,15Z)-12-oxophyto-10,15-dienoate</text>
        <dbReference type="Rhea" id="RHEA:22592"/>
        <dbReference type="ChEBI" id="CHEBI:36438"/>
        <dbReference type="ChEBI" id="CHEBI:57411"/>
        <dbReference type="EC" id="5.3.99.6"/>
    </reaction>
</comment>
<evidence type="ECO:0000256" key="4">
    <source>
        <dbReference type="ARBA" id="ARBA00023235"/>
    </source>
</evidence>
<evidence type="ECO:0000256" key="5">
    <source>
        <dbReference type="ARBA" id="ARBA00049891"/>
    </source>
</evidence>
<evidence type="ECO:0000256" key="6">
    <source>
        <dbReference type="SAM" id="SignalP"/>
    </source>
</evidence>
<comment type="caution">
    <text evidence="7">The sequence shown here is derived from an EMBL/GenBank/DDBJ whole genome shotgun (WGS) entry which is preliminary data.</text>
</comment>
<evidence type="ECO:0000256" key="3">
    <source>
        <dbReference type="ARBA" id="ARBA00022946"/>
    </source>
</evidence>
<dbReference type="AlphaFoldDB" id="A0A7M2Z2B2"/>
<feature type="chain" id="PRO_5039521646" description="allene-oxide cyclase" evidence="6">
    <location>
        <begin position="22"/>
        <end position="157"/>
    </location>
</feature>
<dbReference type="InterPro" id="IPR009410">
    <property type="entry name" value="Allene_ox_cyc"/>
</dbReference>
<keyword evidence="4" id="KW-0413">Isomerase</keyword>
<reference evidence="7 8" key="1">
    <citation type="submission" date="2018-07" db="EMBL/GenBank/DDBJ databases">
        <title>High-quality-draft genome sequence of Gaiella occulta.</title>
        <authorList>
            <person name="Severino R."/>
            <person name="Froufe H.J.C."/>
            <person name="Rainey F.A."/>
            <person name="Barroso C."/>
            <person name="Albuquerque L."/>
            <person name="Lobo-Da-Cunha A."/>
            <person name="Da Costa M.S."/>
            <person name="Egas C."/>
        </authorList>
    </citation>
    <scope>NUCLEOTIDE SEQUENCE [LARGE SCALE GENOMIC DNA]</scope>
    <source>
        <strain evidence="7 8">F2-233</strain>
    </source>
</reference>
<keyword evidence="6" id="KW-0732">Signal</keyword>
<keyword evidence="3" id="KW-0809">Transit peptide</keyword>
<dbReference type="EMBL" id="QQZY01000001">
    <property type="protein sequence ID" value="RDI75873.1"/>
    <property type="molecule type" value="Genomic_DNA"/>
</dbReference>
<dbReference type="EC" id="5.3.99.6" evidence="2"/>
<evidence type="ECO:0000256" key="1">
    <source>
        <dbReference type="ARBA" id="ARBA00007982"/>
    </source>
</evidence>
<sequence>MKALALVAIAAAGALVLVATATGKEAPPPRGEITIHVVEHATTDAVTDTGAKGDSAGDVLTFANELFDRTNTRHSGHDQGFCVRTVAGAAWECWWTAFLAGGQITVEGPFYDARNSRLAVTGGTGVYAKARGWMQLRSRAAGTQFDFIYHLTLMPSR</sequence>
<comment type="similarity">
    <text evidence="1">Belongs to the allene oxide cyclase family.</text>
</comment>
<dbReference type="GO" id="GO:0046423">
    <property type="term" value="F:allene-oxide cyclase activity"/>
    <property type="evidence" value="ECO:0007669"/>
    <property type="project" value="UniProtKB-EC"/>
</dbReference>
<keyword evidence="8" id="KW-1185">Reference proteome</keyword>
<dbReference type="InterPro" id="IPR034871">
    <property type="entry name" value="Allene_oxi_cyc_sf"/>
</dbReference>
<dbReference type="RefSeq" id="WP_114794755.1">
    <property type="nucleotide sequence ID" value="NZ_QQZY01000001.1"/>
</dbReference>
<dbReference type="Pfam" id="PF06351">
    <property type="entry name" value="Allene_ox_cyc"/>
    <property type="match status" value="1"/>
</dbReference>
<evidence type="ECO:0000256" key="2">
    <source>
        <dbReference type="ARBA" id="ARBA00012209"/>
    </source>
</evidence>
<dbReference type="InterPro" id="IPR044859">
    <property type="entry name" value="Allene_oxi_cyc_Dirigent"/>
</dbReference>
<dbReference type="SUPFAM" id="SSF141493">
    <property type="entry name" value="Allene oxide cyclase-like"/>
    <property type="match status" value="1"/>
</dbReference>
<dbReference type="OrthoDB" id="5195420at2"/>
<accession>A0A7M2Z2B2</accession>
<gene>
    <name evidence="7" type="ORF">Gocc_0292</name>
</gene>
<protein>
    <recommendedName>
        <fullName evidence="2">allene-oxide cyclase</fullName>
        <ecNumber evidence="2">5.3.99.6</ecNumber>
    </recommendedName>
</protein>
<dbReference type="GO" id="GO:0009695">
    <property type="term" value="P:jasmonic acid biosynthetic process"/>
    <property type="evidence" value="ECO:0007669"/>
    <property type="project" value="InterPro"/>
</dbReference>
<dbReference type="Proteomes" id="UP000254134">
    <property type="component" value="Unassembled WGS sequence"/>
</dbReference>
<dbReference type="Gene3D" id="2.40.480.10">
    <property type="entry name" value="Allene oxide cyclase-like"/>
    <property type="match status" value="1"/>
</dbReference>
<feature type="signal peptide" evidence="6">
    <location>
        <begin position="1"/>
        <end position="21"/>
    </location>
</feature>
<reference evidence="8" key="2">
    <citation type="journal article" date="2019" name="MicrobiologyOpen">
        <title>High-quality draft genome sequence of Gaiella occulta isolated from a 150 meter deep mineral water borehole and comparison with the genome sequences of other deep-branching lineages of the phylum Actinobacteria.</title>
        <authorList>
            <person name="Severino R."/>
            <person name="Froufe H.J.C."/>
            <person name="Barroso C."/>
            <person name="Albuquerque L."/>
            <person name="Lobo-da-Cunha A."/>
            <person name="da Costa M.S."/>
            <person name="Egas C."/>
        </authorList>
    </citation>
    <scope>NUCLEOTIDE SEQUENCE [LARGE SCALE GENOMIC DNA]</scope>
    <source>
        <strain evidence="8">F2-233</strain>
    </source>
</reference>